<name>A0A8J8XRC9_MAIZE</name>
<comment type="caution">
    <text evidence="5">The sequence shown here is derived from an EMBL/GenBank/DDBJ whole genome shotgun (WGS) entry which is preliminary data.</text>
</comment>
<dbReference type="PROSITE" id="PS50222">
    <property type="entry name" value="EF_HAND_2"/>
    <property type="match status" value="2"/>
</dbReference>
<sequence>MLELLALPPALDLLLHSCLIVSVSSLLIMLALQPLLPGGTDVASASRGVRSASRAVLARLLPSSSSRARSGVPVAPPPPPPLPPPRHCEMCAASSWPGTVAAVTATLRLDADADADTERSSISSAEEDGTACGGCAALAAVEELLGSKEATERELREAFRVFDRDEDGFVGAAELCDVLRRLGMGDSSSAREDCARMIAAHDADGDGRISFREFRDMMEHAV</sequence>
<dbReference type="PRINTS" id="PR01697">
    <property type="entry name" value="PARVALBUMIN"/>
</dbReference>
<dbReference type="CDD" id="cd00051">
    <property type="entry name" value="EFh"/>
    <property type="match status" value="1"/>
</dbReference>
<dbReference type="AlphaFoldDB" id="A0A8J8XRC9"/>
<accession>A0A8J8XRC9</accession>
<keyword evidence="1" id="KW-0479">Metal-binding</keyword>
<feature type="domain" description="EF-hand" evidence="4">
    <location>
        <begin position="189"/>
        <end position="222"/>
    </location>
</feature>
<dbReference type="InterPro" id="IPR002048">
    <property type="entry name" value="EF_hand_dom"/>
</dbReference>
<dbReference type="GO" id="GO:0005509">
    <property type="term" value="F:calcium ion binding"/>
    <property type="evidence" value="ECO:0007669"/>
    <property type="project" value="InterPro"/>
</dbReference>
<evidence type="ECO:0000313" key="5">
    <source>
        <dbReference type="EMBL" id="PWZ22015.1"/>
    </source>
</evidence>
<keyword evidence="3" id="KW-0106">Calcium</keyword>
<organism evidence="5">
    <name type="scientific">Zea mays</name>
    <name type="common">Maize</name>
    <dbReference type="NCBI Taxonomy" id="4577"/>
    <lineage>
        <taxon>Eukaryota</taxon>
        <taxon>Viridiplantae</taxon>
        <taxon>Streptophyta</taxon>
        <taxon>Embryophyta</taxon>
        <taxon>Tracheophyta</taxon>
        <taxon>Spermatophyta</taxon>
        <taxon>Magnoliopsida</taxon>
        <taxon>Liliopsida</taxon>
        <taxon>Poales</taxon>
        <taxon>Poaceae</taxon>
        <taxon>PACMAD clade</taxon>
        <taxon>Panicoideae</taxon>
        <taxon>Andropogonodae</taxon>
        <taxon>Andropogoneae</taxon>
        <taxon>Tripsacinae</taxon>
        <taxon>Zea</taxon>
    </lineage>
</organism>
<evidence type="ECO:0000256" key="3">
    <source>
        <dbReference type="ARBA" id="ARBA00022837"/>
    </source>
</evidence>
<dbReference type="InterPro" id="IPR018247">
    <property type="entry name" value="EF_Hand_1_Ca_BS"/>
</dbReference>
<evidence type="ECO:0000256" key="2">
    <source>
        <dbReference type="ARBA" id="ARBA00022737"/>
    </source>
</evidence>
<proteinExistence type="predicted"/>
<protein>
    <submittedName>
        <fullName evidence="5">Putative calcium-binding protein CML27</fullName>
    </submittedName>
</protein>
<dbReference type="PROSITE" id="PS00018">
    <property type="entry name" value="EF_HAND_1"/>
    <property type="match status" value="2"/>
</dbReference>
<dbReference type="Gene3D" id="1.10.238.10">
    <property type="entry name" value="EF-hand"/>
    <property type="match status" value="1"/>
</dbReference>
<reference evidence="5" key="1">
    <citation type="journal article" date="2018" name="Nat. Genet.">
        <title>Extensive intraspecific gene order and gene structural variations between Mo17 and other maize genomes.</title>
        <authorList>
            <person name="Sun S."/>
            <person name="Zhou Y."/>
            <person name="Chen J."/>
            <person name="Shi J."/>
            <person name="Zhao H."/>
            <person name="Zhao H."/>
            <person name="Song W."/>
            <person name="Zhang M."/>
            <person name="Cui Y."/>
            <person name="Dong X."/>
            <person name="Liu H."/>
            <person name="Ma X."/>
            <person name="Jiao Y."/>
            <person name="Wang B."/>
            <person name="Wei X."/>
            <person name="Stein J.C."/>
            <person name="Glaubitz J.C."/>
            <person name="Lu F."/>
            <person name="Yu G."/>
            <person name="Liang C."/>
            <person name="Fengler K."/>
            <person name="Li B."/>
            <person name="Rafalski A."/>
            <person name="Schnable P.S."/>
            <person name="Ware D.H."/>
            <person name="Buckler E.S."/>
            <person name="Lai J."/>
        </authorList>
    </citation>
    <scope>NUCLEOTIDE SEQUENCE [LARGE SCALE GENOMIC DNA]</scope>
    <source>
        <tissue evidence="5">Seedling</tissue>
    </source>
</reference>
<gene>
    <name evidence="5" type="primary">CML27_1</name>
    <name evidence="5" type="ORF">Zm00014a_034291</name>
</gene>
<dbReference type="EMBL" id="NCVQ01000006">
    <property type="protein sequence ID" value="PWZ22015.1"/>
    <property type="molecule type" value="Genomic_DNA"/>
</dbReference>
<evidence type="ECO:0000256" key="1">
    <source>
        <dbReference type="ARBA" id="ARBA00022723"/>
    </source>
</evidence>
<dbReference type="InterPro" id="IPR011992">
    <property type="entry name" value="EF-hand-dom_pair"/>
</dbReference>
<dbReference type="Pfam" id="PF13499">
    <property type="entry name" value="EF-hand_7"/>
    <property type="match status" value="1"/>
</dbReference>
<dbReference type="SMART" id="SM00054">
    <property type="entry name" value="EFh"/>
    <property type="match status" value="2"/>
</dbReference>
<dbReference type="PANTHER" id="PTHR10891">
    <property type="entry name" value="EF-HAND CALCIUM-BINDING DOMAIN CONTAINING PROTEIN"/>
    <property type="match status" value="1"/>
</dbReference>
<dbReference type="FunFam" id="1.10.238.10:FF:000928">
    <property type="entry name" value="Calcium-binding allergen Ole e 8"/>
    <property type="match status" value="1"/>
</dbReference>
<feature type="domain" description="EF-hand" evidence="4">
    <location>
        <begin position="150"/>
        <end position="185"/>
    </location>
</feature>
<dbReference type="InterPro" id="IPR039647">
    <property type="entry name" value="EF_hand_pair_protein_CML-like"/>
</dbReference>
<evidence type="ECO:0000259" key="4">
    <source>
        <dbReference type="PROSITE" id="PS50222"/>
    </source>
</evidence>
<keyword evidence="2" id="KW-0677">Repeat</keyword>
<dbReference type="SUPFAM" id="SSF47473">
    <property type="entry name" value="EF-hand"/>
    <property type="match status" value="1"/>
</dbReference>
<dbReference type="Proteomes" id="UP000251960">
    <property type="component" value="Chromosome 5"/>
</dbReference>